<dbReference type="Proteomes" id="UP000235023">
    <property type="component" value="Unassembled WGS sequence"/>
</dbReference>
<dbReference type="InterPro" id="IPR036864">
    <property type="entry name" value="Zn2-C6_fun-type_DNA-bd_sf"/>
</dbReference>
<keyword evidence="2" id="KW-0805">Transcription regulation</keyword>
<reference evidence="9" key="1">
    <citation type="submission" date="2017-12" db="EMBL/GenBank/DDBJ databases">
        <authorList>
            <consortium name="DOE Joint Genome Institute"/>
            <person name="Mondo S.J."/>
            <person name="Kjaerbolling I."/>
            <person name="Vesth T.C."/>
            <person name="Frisvad J.C."/>
            <person name="Nybo J.L."/>
            <person name="Theobald S."/>
            <person name="Kuo A."/>
            <person name="Bowyer P."/>
            <person name="Matsuda Y."/>
            <person name="Lyhne E.K."/>
            <person name="Kogle M.E."/>
            <person name="Clum A."/>
            <person name="Lipzen A."/>
            <person name="Salamov A."/>
            <person name="Ngan C.Y."/>
            <person name="Daum C."/>
            <person name="Chiniquy J."/>
            <person name="Barry K."/>
            <person name="LaButti K."/>
            <person name="Haridas S."/>
            <person name="Simmons B.A."/>
            <person name="Magnuson J.K."/>
            <person name="Mortensen U.H."/>
            <person name="Larsen T.O."/>
            <person name="Grigoriev I.V."/>
            <person name="Baker S.E."/>
            <person name="Andersen M.R."/>
            <person name="Nordberg H.P."/>
            <person name="Cantor M.N."/>
            <person name="Hua S.X."/>
        </authorList>
    </citation>
    <scope>NUCLEOTIDE SEQUENCE [LARGE SCALE GENOMIC DNA]</scope>
    <source>
        <strain evidence="9">IBT 19404</strain>
    </source>
</reference>
<evidence type="ECO:0000313" key="9">
    <source>
        <dbReference type="Proteomes" id="UP000235023"/>
    </source>
</evidence>
<keyword evidence="1" id="KW-0479">Metal-binding</keyword>
<dbReference type="EMBL" id="KZ559594">
    <property type="protein sequence ID" value="PLN77522.1"/>
    <property type="molecule type" value="Genomic_DNA"/>
</dbReference>
<evidence type="ECO:0000259" key="7">
    <source>
        <dbReference type="PROSITE" id="PS50048"/>
    </source>
</evidence>
<dbReference type="InterPro" id="IPR001138">
    <property type="entry name" value="Zn2Cys6_DnaBD"/>
</dbReference>
<organism evidence="8 9">
    <name type="scientific">Aspergillus taichungensis</name>
    <dbReference type="NCBI Taxonomy" id="482145"/>
    <lineage>
        <taxon>Eukaryota</taxon>
        <taxon>Fungi</taxon>
        <taxon>Dikarya</taxon>
        <taxon>Ascomycota</taxon>
        <taxon>Pezizomycotina</taxon>
        <taxon>Eurotiomycetes</taxon>
        <taxon>Eurotiomycetidae</taxon>
        <taxon>Eurotiales</taxon>
        <taxon>Aspergillaceae</taxon>
        <taxon>Aspergillus</taxon>
        <taxon>Aspergillus subgen. Circumdati</taxon>
    </lineage>
</organism>
<feature type="compositionally biased region" description="Polar residues" evidence="6">
    <location>
        <begin position="607"/>
        <end position="620"/>
    </location>
</feature>
<dbReference type="OrthoDB" id="6509908at2759"/>
<accession>A0A2J5HKC1</accession>
<evidence type="ECO:0000313" key="8">
    <source>
        <dbReference type="EMBL" id="PLN77522.1"/>
    </source>
</evidence>
<dbReference type="SMART" id="SM00906">
    <property type="entry name" value="Fungal_trans"/>
    <property type="match status" value="1"/>
</dbReference>
<dbReference type="SMART" id="SM00066">
    <property type="entry name" value="GAL4"/>
    <property type="match status" value="1"/>
</dbReference>
<gene>
    <name evidence="8" type="ORF">BDW42DRAFT_176744</name>
</gene>
<dbReference type="GO" id="GO:0008270">
    <property type="term" value="F:zinc ion binding"/>
    <property type="evidence" value="ECO:0007669"/>
    <property type="project" value="InterPro"/>
</dbReference>
<dbReference type="GO" id="GO:0003677">
    <property type="term" value="F:DNA binding"/>
    <property type="evidence" value="ECO:0007669"/>
    <property type="project" value="UniProtKB-KW"/>
</dbReference>
<dbReference type="GO" id="GO:0006351">
    <property type="term" value="P:DNA-templated transcription"/>
    <property type="evidence" value="ECO:0007669"/>
    <property type="project" value="InterPro"/>
</dbReference>
<evidence type="ECO:0000256" key="6">
    <source>
        <dbReference type="SAM" id="MobiDB-lite"/>
    </source>
</evidence>
<dbReference type="SUPFAM" id="SSF57701">
    <property type="entry name" value="Zn2/Cys6 DNA-binding domain"/>
    <property type="match status" value="1"/>
</dbReference>
<dbReference type="PROSITE" id="PS50048">
    <property type="entry name" value="ZN2_CY6_FUNGAL_2"/>
    <property type="match status" value="1"/>
</dbReference>
<dbReference type="PANTHER" id="PTHR47840">
    <property type="entry name" value="ZN(II)2CYS6 TRANSCRIPTION FACTOR (EUROFUNG)-RELATED"/>
    <property type="match status" value="1"/>
</dbReference>
<proteinExistence type="predicted"/>
<name>A0A2J5HKC1_9EURO</name>
<dbReference type="AlphaFoldDB" id="A0A2J5HKC1"/>
<dbReference type="PROSITE" id="PS00463">
    <property type="entry name" value="ZN2_CY6_FUNGAL_1"/>
    <property type="match status" value="1"/>
</dbReference>
<evidence type="ECO:0000256" key="3">
    <source>
        <dbReference type="ARBA" id="ARBA00023125"/>
    </source>
</evidence>
<evidence type="ECO:0000256" key="1">
    <source>
        <dbReference type="ARBA" id="ARBA00022723"/>
    </source>
</evidence>
<sequence length="707" mass="79361">MSSIQSNAALRKGTNSCTECRRRKVRCVRISGGSASCRQCEERGSACIAQTSAHRPSRTPRLPSRYRISQLESQVSQLTRIVHNLESRIGAKPTHINTLGNDKSDGIQDDSDAESSASEILVADQPSHLRSLFQNEWLSVDTNRDEAHLQERRKKTSDLMEIARPRLQSLIPSREVVSEITSFAYDWLTIFQAILPQPFTVESRQEVLDRYEEMCRPDVDVIDLALWLLTIAISAQQIPQGPMSSEARSQMYRNHIELCRQITNMVENTLLCHDRVLGTVKGLGMVVHILRLRIGQGNFQKGWIRLRHAIALAELMGLPKLYKAVKLNRLVEVDDSMSHRAAQLWELICNVDRLFGMILNLPPATRRYQLTITDPLVTDDGTVNTRVYLCKLLDIAARVYDLDDSLTPGSGGNLHLELAGELSALASQTPRSWWSRGPGTNAQPQDFLQFMHHSIAMRTHLPFALRQDSGAGHMYNRLACTDACDSIVIDYEYFIQTLPPGFFVSKMLDLHAFIAAVVLLLTSHNASSDRHSFRIDSSRLQGVAMRVADLMGERSQVKPGGDMAREGHNTLCALNRLLQQDDRTVRDQDLTLKVPLLGKVHIRRNARQSSSNDQLPSQATIPPGIGADNTRSTEHMLTLSSYQVPPDSNTDISMLSTDISPDQSQWNGLSWSIEENYEDFFDNSAMGQDLGESPLWWDLSNPNLFPT</sequence>
<dbReference type="CDD" id="cd12148">
    <property type="entry name" value="fungal_TF_MHR"/>
    <property type="match status" value="1"/>
</dbReference>
<dbReference type="PANTHER" id="PTHR47840:SF3">
    <property type="entry name" value="ZN(II)2CYS6 TRANSCRIPTION FACTOR (EUROFUNG)"/>
    <property type="match status" value="1"/>
</dbReference>
<evidence type="ECO:0000256" key="4">
    <source>
        <dbReference type="ARBA" id="ARBA00023163"/>
    </source>
</evidence>
<dbReference type="Gene3D" id="4.10.240.10">
    <property type="entry name" value="Zn(2)-C6 fungal-type DNA-binding domain"/>
    <property type="match status" value="1"/>
</dbReference>
<evidence type="ECO:0000256" key="2">
    <source>
        <dbReference type="ARBA" id="ARBA00023015"/>
    </source>
</evidence>
<dbReference type="GO" id="GO:0000981">
    <property type="term" value="F:DNA-binding transcription factor activity, RNA polymerase II-specific"/>
    <property type="evidence" value="ECO:0007669"/>
    <property type="project" value="InterPro"/>
</dbReference>
<keyword evidence="4" id="KW-0804">Transcription</keyword>
<dbReference type="GO" id="GO:0009893">
    <property type="term" value="P:positive regulation of metabolic process"/>
    <property type="evidence" value="ECO:0007669"/>
    <property type="project" value="UniProtKB-ARBA"/>
</dbReference>
<dbReference type="InterPro" id="IPR007219">
    <property type="entry name" value="XnlR_reg_dom"/>
</dbReference>
<evidence type="ECO:0000256" key="5">
    <source>
        <dbReference type="ARBA" id="ARBA00023242"/>
    </source>
</evidence>
<keyword evidence="9" id="KW-1185">Reference proteome</keyword>
<feature type="region of interest" description="Disordered" evidence="6">
    <location>
        <begin position="93"/>
        <end position="117"/>
    </location>
</feature>
<keyword evidence="3" id="KW-0238">DNA-binding</keyword>
<keyword evidence="5" id="KW-0539">Nucleus</keyword>
<protein>
    <recommendedName>
        <fullName evidence="7">Zn(2)-C6 fungal-type domain-containing protein</fullName>
    </recommendedName>
</protein>
<feature type="region of interest" description="Disordered" evidence="6">
    <location>
        <begin position="605"/>
        <end position="629"/>
    </location>
</feature>
<feature type="domain" description="Zn(2)-C6 fungal-type" evidence="7">
    <location>
        <begin position="16"/>
        <end position="49"/>
    </location>
</feature>